<dbReference type="GO" id="GO:0015417">
    <property type="term" value="F:ABC-type polyamine transporter activity"/>
    <property type="evidence" value="ECO:0007669"/>
    <property type="project" value="UniProtKB-EC"/>
</dbReference>
<evidence type="ECO:0000256" key="7">
    <source>
        <dbReference type="RuleBase" id="RU364083"/>
    </source>
</evidence>
<sequence>MSGVTLEHVTKAFGKAKGVENVHIEIKQGEFFTFLGPSGCGKTTTLRMIAGFYYPTSGRILFANADMTYVSPHKRSTGMVFQNYALFPHMTVFENIAFGLQVRKRNKTEIKEKVERAQRLVHLDGYGNRRIDQLSGGQQQRVALARALVIEPSILLLDEPLSNLDAKLREETRLEIKRLQVELGITTIYVTHDQAEAMAMSDRIMVMQSGEVQQIGTPDDIYNRPSNRFVASFIGETNLWEGEVVQIDGEEVSVQIEPDLLVIGYRHHVSTSESMKKGAKVSISVRPEAIQIKNEKVNTQADVIDQPLVREINQMKGQIIISEFTGASITYVCKVGDKQHLRAMFIHAGSQVKQRGETITLHIPKASVYFILTENPMCK</sequence>
<keyword evidence="10" id="KW-1185">Reference proteome</keyword>
<dbReference type="PROSITE" id="PS50893">
    <property type="entry name" value="ABC_TRANSPORTER_2"/>
    <property type="match status" value="1"/>
</dbReference>
<dbReference type="InterPro" id="IPR005893">
    <property type="entry name" value="PotA-like"/>
</dbReference>
<organism evidence="9 10">
    <name type="scientific">Brevibacillus laterosporus</name>
    <name type="common">Bacillus laterosporus</name>
    <dbReference type="NCBI Taxonomy" id="1465"/>
    <lineage>
        <taxon>Bacteria</taxon>
        <taxon>Bacillati</taxon>
        <taxon>Bacillota</taxon>
        <taxon>Bacilli</taxon>
        <taxon>Bacillales</taxon>
        <taxon>Paenibacillaceae</taxon>
        <taxon>Brevibacillus</taxon>
    </lineage>
</organism>
<dbReference type="Pfam" id="PF00005">
    <property type="entry name" value="ABC_tran"/>
    <property type="match status" value="1"/>
</dbReference>
<comment type="function">
    <text evidence="7">Part of the ABC transporter complex PotABCD involved in spermidine/putrescine import. Responsible for energy coupling to the transport system.</text>
</comment>
<reference evidence="9 10" key="1">
    <citation type="submission" date="2018-11" db="EMBL/GenBank/DDBJ databases">
        <title>Phylogenetic determinants of toxin gene distribution in genomes of Brevibacillus laterosporus.</title>
        <authorList>
            <person name="Glare T.R."/>
            <person name="Durrant A."/>
            <person name="Berry C."/>
            <person name="Palma L."/>
            <person name="Ormskirk M."/>
            <person name="Cox M.O."/>
        </authorList>
    </citation>
    <scope>NUCLEOTIDE SEQUENCE [LARGE SCALE GENOMIC DNA]</scope>
    <source>
        <strain evidence="9 10">1821L</strain>
    </source>
</reference>
<evidence type="ECO:0000313" key="9">
    <source>
        <dbReference type="EMBL" id="QDX95284.1"/>
    </source>
</evidence>
<evidence type="ECO:0000256" key="4">
    <source>
        <dbReference type="ARBA" id="ARBA00022840"/>
    </source>
</evidence>
<dbReference type="InterPro" id="IPR017871">
    <property type="entry name" value="ABC_transporter-like_CS"/>
</dbReference>
<dbReference type="Pfam" id="PF08402">
    <property type="entry name" value="TOBE_2"/>
    <property type="match status" value="1"/>
</dbReference>
<dbReference type="InterPro" id="IPR003439">
    <property type="entry name" value="ABC_transporter-like_ATP-bd"/>
</dbReference>
<dbReference type="GO" id="GO:0016887">
    <property type="term" value="F:ATP hydrolysis activity"/>
    <property type="evidence" value="ECO:0007669"/>
    <property type="project" value="InterPro"/>
</dbReference>
<dbReference type="AlphaFoldDB" id="A0A518VE65"/>
<dbReference type="SUPFAM" id="SSF50331">
    <property type="entry name" value="MOP-like"/>
    <property type="match status" value="1"/>
</dbReference>
<dbReference type="OrthoDB" id="9802264at2"/>
<dbReference type="PROSITE" id="PS00211">
    <property type="entry name" value="ABC_TRANSPORTER_1"/>
    <property type="match status" value="1"/>
</dbReference>
<dbReference type="GO" id="GO:0005524">
    <property type="term" value="F:ATP binding"/>
    <property type="evidence" value="ECO:0007669"/>
    <property type="project" value="UniProtKB-KW"/>
</dbReference>
<dbReference type="PANTHER" id="PTHR42781">
    <property type="entry name" value="SPERMIDINE/PUTRESCINE IMPORT ATP-BINDING PROTEIN POTA"/>
    <property type="match status" value="1"/>
</dbReference>
<comment type="subunit">
    <text evidence="7">The complex is composed of two ATP-binding proteins (PotA), two transmembrane proteins (PotB and PotC) and a solute-binding protein (PotD).</text>
</comment>
<keyword evidence="6 7" id="KW-0472">Membrane</keyword>
<dbReference type="Gene3D" id="3.40.50.300">
    <property type="entry name" value="P-loop containing nucleotide triphosphate hydrolases"/>
    <property type="match status" value="1"/>
</dbReference>
<dbReference type="Proteomes" id="UP000319432">
    <property type="component" value="Chromosome"/>
</dbReference>
<dbReference type="NCBIfam" id="TIGR01187">
    <property type="entry name" value="potA"/>
    <property type="match status" value="1"/>
</dbReference>
<name>A0A518VE65_BRELA</name>
<dbReference type="InterPro" id="IPR013611">
    <property type="entry name" value="Transp-assoc_OB_typ2"/>
</dbReference>
<dbReference type="Gene3D" id="2.40.50.100">
    <property type="match status" value="1"/>
</dbReference>
<keyword evidence="4 7" id="KW-0067">ATP-binding</keyword>
<protein>
    <recommendedName>
        <fullName evidence="7">Spermidine/putrescine import ATP-binding protein PotA</fullName>
        <ecNumber evidence="7">7.6.2.11</ecNumber>
    </recommendedName>
</protein>
<keyword evidence="5 7" id="KW-1278">Translocase</keyword>
<feature type="domain" description="ABC transporter" evidence="8">
    <location>
        <begin position="4"/>
        <end position="234"/>
    </location>
</feature>
<comment type="similarity">
    <text evidence="7">Belongs to the ABC transporter superfamily. Spermidine/putrescine importer (TC 3.A.1.11.1) family.</text>
</comment>
<comment type="catalytic activity">
    <reaction evidence="7">
        <text>ATP + H2O + polyamine-[polyamine-binding protein]Side 1 = ADP + phosphate + polyamineSide 2 + [polyamine-binding protein]Side 1.</text>
        <dbReference type="EC" id="7.6.2.11"/>
    </reaction>
</comment>
<dbReference type="SUPFAM" id="SSF52540">
    <property type="entry name" value="P-loop containing nucleoside triphosphate hydrolases"/>
    <property type="match status" value="1"/>
</dbReference>
<gene>
    <name evidence="7" type="primary">potA</name>
    <name evidence="9" type="ORF">EEL30_25130</name>
</gene>
<dbReference type="SMART" id="SM00382">
    <property type="entry name" value="AAA"/>
    <property type="match status" value="1"/>
</dbReference>
<dbReference type="InterPro" id="IPR003593">
    <property type="entry name" value="AAA+_ATPase"/>
</dbReference>
<dbReference type="EC" id="7.6.2.11" evidence="7"/>
<dbReference type="FunFam" id="3.40.50.300:FF:000042">
    <property type="entry name" value="Maltose/maltodextrin ABC transporter, ATP-binding protein"/>
    <property type="match status" value="1"/>
</dbReference>
<evidence type="ECO:0000259" key="8">
    <source>
        <dbReference type="PROSITE" id="PS50893"/>
    </source>
</evidence>
<evidence type="ECO:0000256" key="5">
    <source>
        <dbReference type="ARBA" id="ARBA00022967"/>
    </source>
</evidence>
<dbReference type="InterPro" id="IPR050093">
    <property type="entry name" value="ABC_SmlMolc_Importer"/>
</dbReference>
<evidence type="ECO:0000256" key="6">
    <source>
        <dbReference type="ARBA" id="ARBA00023136"/>
    </source>
</evidence>
<dbReference type="InterPro" id="IPR027417">
    <property type="entry name" value="P-loop_NTPase"/>
</dbReference>
<keyword evidence="2 7" id="KW-1003">Cell membrane</keyword>
<evidence type="ECO:0000256" key="1">
    <source>
        <dbReference type="ARBA" id="ARBA00022448"/>
    </source>
</evidence>
<evidence type="ECO:0000256" key="3">
    <source>
        <dbReference type="ARBA" id="ARBA00022741"/>
    </source>
</evidence>
<dbReference type="EMBL" id="CP033464">
    <property type="protein sequence ID" value="QDX95284.1"/>
    <property type="molecule type" value="Genomic_DNA"/>
</dbReference>
<keyword evidence="1 7" id="KW-0813">Transport</keyword>
<accession>A0A518VE65</accession>
<evidence type="ECO:0000313" key="10">
    <source>
        <dbReference type="Proteomes" id="UP000319432"/>
    </source>
</evidence>
<dbReference type="InterPro" id="IPR008995">
    <property type="entry name" value="Mo/tungstate-bd_C_term_dom"/>
</dbReference>
<proteinExistence type="inferred from homology"/>
<dbReference type="PANTHER" id="PTHR42781:SF4">
    <property type="entry name" value="SPERMIDINE_PUTRESCINE IMPORT ATP-BINDING PROTEIN POTA"/>
    <property type="match status" value="1"/>
</dbReference>
<keyword evidence="3 7" id="KW-0547">Nucleotide-binding</keyword>
<evidence type="ECO:0000256" key="2">
    <source>
        <dbReference type="ARBA" id="ARBA00022475"/>
    </source>
</evidence>
<dbReference type="GO" id="GO:0043190">
    <property type="term" value="C:ATP-binding cassette (ABC) transporter complex"/>
    <property type="evidence" value="ECO:0007669"/>
    <property type="project" value="InterPro"/>
</dbReference>